<evidence type="ECO:0000256" key="3">
    <source>
        <dbReference type="SAM" id="MobiDB-lite"/>
    </source>
</evidence>
<dbReference type="InterPro" id="IPR014347">
    <property type="entry name" value="Tautomerase/MIF_sf"/>
</dbReference>
<dbReference type="SUPFAM" id="SSF55331">
    <property type="entry name" value="Tautomerase/MIF"/>
    <property type="match status" value="1"/>
</dbReference>
<gene>
    <name evidence="5" type="ORF">GB882_16110</name>
</gene>
<comment type="similarity">
    <text evidence="1">Belongs to the 4-oxalocrotonate tautomerase family.</text>
</comment>
<dbReference type="Proteomes" id="UP000429644">
    <property type="component" value="Unassembled WGS sequence"/>
</dbReference>
<dbReference type="InterPro" id="IPR004370">
    <property type="entry name" value="4-OT-like_dom"/>
</dbReference>
<dbReference type="RefSeq" id="WP_152232987.1">
    <property type="nucleotide sequence ID" value="NZ_BAAAOT010000025.1"/>
</dbReference>
<accession>A0A7J9UZX7</accession>
<proteinExistence type="inferred from homology"/>
<reference evidence="5 6" key="1">
    <citation type="submission" date="2019-10" db="EMBL/GenBank/DDBJ databases">
        <title>Georgenia wutianyii sp. nov. and Georgenia yuyongxinii sp. nov. isolated from plateau pika (Ochotona curzoniae) in the Qinghai-Tibet plateau of China.</title>
        <authorList>
            <person name="Tian Z."/>
        </authorList>
    </citation>
    <scope>NUCLEOTIDE SEQUENCE [LARGE SCALE GENOMIC DNA]</scope>
    <source>
        <strain evidence="5 6">JCM 15130</strain>
    </source>
</reference>
<dbReference type="PANTHER" id="PTHR35530">
    <property type="entry name" value="TAUTOMERASE-RELATED"/>
    <property type="match status" value="1"/>
</dbReference>
<comment type="caution">
    <text evidence="5">The sequence shown here is derived from an EMBL/GenBank/DDBJ whole genome shotgun (WGS) entry which is preliminary data.</text>
</comment>
<evidence type="ECO:0000313" key="6">
    <source>
        <dbReference type="Proteomes" id="UP000429644"/>
    </source>
</evidence>
<protein>
    <submittedName>
        <fullName evidence="5">4-oxalocrotonate tautomerase</fullName>
    </submittedName>
</protein>
<evidence type="ECO:0000256" key="1">
    <source>
        <dbReference type="ARBA" id="ARBA00006723"/>
    </source>
</evidence>
<dbReference type="GO" id="GO:0016853">
    <property type="term" value="F:isomerase activity"/>
    <property type="evidence" value="ECO:0007669"/>
    <property type="project" value="UniProtKB-KW"/>
</dbReference>
<feature type="region of interest" description="Disordered" evidence="3">
    <location>
        <begin position="57"/>
        <end position="87"/>
    </location>
</feature>
<dbReference type="Pfam" id="PF01361">
    <property type="entry name" value="Tautomerase"/>
    <property type="match status" value="1"/>
</dbReference>
<evidence type="ECO:0000313" key="5">
    <source>
        <dbReference type="EMBL" id="MPV90197.1"/>
    </source>
</evidence>
<dbReference type="Gene3D" id="3.30.429.10">
    <property type="entry name" value="Macrophage Migration Inhibitory Factor"/>
    <property type="match status" value="1"/>
</dbReference>
<feature type="domain" description="4-oxalocrotonate tautomerase-like" evidence="4">
    <location>
        <begin position="2"/>
        <end position="60"/>
    </location>
</feature>
<feature type="compositionally biased region" description="Basic and acidic residues" evidence="3">
    <location>
        <begin position="74"/>
        <end position="87"/>
    </location>
</feature>
<dbReference type="OrthoDB" id="4965437at2"/>
<evidence type="ECO:0000256" key="2">
    <source>
        <dbReference type="ARBA" id="ARBA00023235"/>
    </source>
</evidence>
<keyword evidence="6" id="KW-1185">Reference proteome</keyword>
<name>A0A7J9UZX7_9MICO</name>
<dbReference type="EMBL" id="WHPD01003470">
    <property type="protein sequence ID" value="MPV90197.1"/>
    <property type="molecule type" value="Genomic_DNA"/>
</dbReference>
<keyword evidence="2" id="KW-0413">Isomerase</keyword>
<organism evidence="5 6">
    <name type="scientific">Georgenia ruanii</name>
    <dbReference type="NCBI Taxonomy" id="348442"/>
    <lineage>
        <taxon>Bacteria</taxon>
        <taxon>Bacillati</taxon>
        <taxon>Actinomycetota</taxon>
        <taxon>Actinomycetes</taxon>
        <taxon>Micrococcales</taxon>
        <taxon>Bogoriellaceae</taxon>
        <taxon>Georgenia</taxon>
    </lineage>
</organism>
<sequence length="87" mass="9326">MPLVEVTLTQGRSPEQLRELMRRLHDGVHTSLGANPESIRVIVREVPRTLWCAGGQTLAERDAGDGGPAGATADPRRAAAADEQEGR</sequence>
<dbReference type="AlphaFoldDB" id="A0A7J9UZX7"/>
<evidence type="ECO:0000259" key="4">
    <source>
        <dbReference type="Pfam" id="PF01361"/>
    </source>
</evidence>
<dbReference type="PANTHER" id="PTHR35530:SF1">
    <property type="entry name" value="2-HYDROXYMUCONATE TAUTOMERASE"/>
    <property type="match status" value="1"/>
</dbReference>